<dbReference type="EMBL" id="SRLO01023784">
    <property type="protein sequence ID" value="TNN22191.1"/>
    <property type="molecule type" value="Genomic_DNA"/>
</dbReference>
<feature type="region of interest" description="Disordered" evidence="1">
    <location>
        <begin position="51"/>
        <end position="110"/>
    </location>
</feature>
<proteinExistence type="predicted"/>
<reference evidence="2 3" key="1">
    <citation type="submission" date="2019-03" db="EMBL/GenBank/DDBJ databases">
        <title>First draft genome of Liparis tanakae, snailfish: a comprehensive survey of snailfish specific genes.</title>
        <authorList>
            <person name="Kim W."/>
            <person name="Song I."/>
            <person name="Jeong J.-H."/>
            <person name="Kim D."/>
            <person name="Kim S."/>
            <person name="Ryu S."/>
            <person name="Song J.Y."/>
            <person name="Lee S.K."/>
        </authorList>
    </citation>
    <scope>NUCLEOTIDE SEQUENCE [LARGE SCALE GENOMIC DNA]</scope>
    <source>
        <tissue evidence="2">Muscle</tissue>
    </source>
</reference>
<dbReference type="Proteomes" id="UP000314294">
    <property type="component" value="Unassembled WGS sequence"/>
</dbReference>
<comment type="caution">
    <text evidence="2">The sequence shown here is derived from an EMBL/GenBank/DDBJ whole genome shotgun (WGS) entry which is preliminary data.</text>
</comment>
<evidence type="ECO:0000313" key="3">
    <source>
        <dbReference type="Proteomes" id="UP000314294"/>
    </source>
</evidence>
<name>A0A4Z2E073_9TELE</name>
<feature type="compositionally biased region" description="Low complexity" evidence="1">
    <location>
        <begin position="68"/>
        <end position="110"/>
    </location>
</feature>
<evidence type="ECO:0000313" key="2">
    <source>
        <dbReference type="EMBL" id="TNN22191.1"/>
    </source>
</evidence>
<sequence>MSTTSSWSMLRYPKTSHCGTETWRRRICSTSCTVTGWFLFSCTGVRGHRVTHRGRGHTQGQRSHTGAEVTGTGPGVTETGSEVTETGTEVTGTGPGVTETGSEVTETGSEVTDGSYMSSLFHSVCVCAVGRLFGVIASPSGQHL</sequence>
<keyword evidence="3" id="KW-1185">Reference proteome</keyword>
<dbReference type="AlphaFoldDB" id="A0A4Z2E073"/>
<evidence type="ECO:0000256" key="1">
    <source>
        <dbReference type="SAM" id="MobiDB-lite"/>
    </source>
</evidence>
<organism evidence="2 3">
    <name type="scientific">Liparis tanakae</name>
    <name type="common">Tanaka's snailfish</name>
    <dbReference type="NCBI Taxonomy" id="230148"/>
    <lineage>
        <taxon>Eukaryota</taxon>
        <taxon>Metazoa</taxon>
        <taxon>Chordata</taxon>
        <taxon>Craniata</taxon>
        <taxon>Vertebrata</taxon>
        <taxon>Euteleostomi</taxon>
        <taxon>Actinopterygii</taxon>
        <taxon>Neopterygii</taxon>
        <taxon>Teleostei</taxon>
        <taxon>Neoteleostei</taxon>
        <taxon>Acanthomorphata</taxon>
        <taxon>Eupercaria</taxon>
        <taxon>Perciformes</taxon>
        <taxon>Cottioidei</taxon>
        <taxon>Cottales</taxon>
        <taxon>Liparidae</taxon>
        <taxon>Liparis</taxon>
    </lineage>
</organism>
<protein>
    <submittedName>
        <fullName evidence="2">Uncharacterized protein</fullName>
    </submittedName>
</protein>
<gene>
    <name evidence="2" type="ORF">EYF80_067695</name>
</gene>
<accession>A0A4Z2E073</accession>